<dbReference type="OrthoDB" id="666364at2759"/>
<name>A0A0P1KM72_9SACH</name>
<comment type="subcellular location">
    <subcellularLocation>
        <location evidence="3">Nucleus</location>
    </subcellularLocation>
</comment>
<comment type="subunit">
    <text evidence="3">Associated with the spliceosome.</text>
</comment>
<keyword evidence="3" id="KW-0747">Spliceosome</keyword>
<organism evidence="6 7">
    <name type="scientific">Lachancea quebecensis</name>
    <dbReference type="NCBI Taxonomy" id="1654605"/>
    <lineage>
        <taxon>Eukaryota</taxon>
        <taxon>Fungi</taxon>
        <taxon>Dikarya</taxon>
        <taxon>Ascomycota</taxon>
        <taxon>Saccharomycotina</taxon>
        <taxon>Saccharomycetes</taxon>
        <taxon>Saccharomycetales</taxon>
        <taxon>Saccharomycetaceae</taxon>
        <taxon>Lachancea</taxon>
    </lineage>
</organism>
<proteinExistence type="inferred from homology"/>
<dbReference type="InterPro" id="IPR004015">
    <property type="entry name" value="SKI-int_prot_SKIP_SNW-dom"/>
</dbReference>
<dbReference type="EMBL" id="LN890560">
    <property type="protein sequence ID" value="CUS20798.1"/>
    <property type="molecule type" value="Genomic_DNA"/>
</dbReference>
<dbReference type="GO" id="GO:0000398">
    <property type="term" value="P:mRNA splicing, via spliceosome"/>
    <property type="evidence" value="ECO:0007669"/>
    <property type="project" value="InterPro"/>
</dbReference>
<dbReference type="InterPro" id="IPR017862">
    <property type="entry name" value="SKI-int_prot_SKIP"/>
</dbReference>
<evidence type="ECO:0000256" key="2">
    <source>
        <dbReference type="ARBA" id="ARBA00022160"/>
    </source>
</evidence>
<evidence type="ECO:0000256" key="3">
    <source>
        <dbReference type="RuleBase" id="RU367140"/>
    </source>
</evidence>
<keyword evidence="7" id="KW-1185">Reference proteome</keyword>
<feature type="compositionally biased region" description="Basic and acidic residues" evidence="4">
    <location>
        <begin position="276"/>
        <end position="290"/>
    </location>
</feature>
<keyword evidence="3" id="KW-0539">Nucleus</keyword>
<evidence type="ECO:0000313" key="6">
    <source>
        <dbReference type="EMBL" id="CUS20798.1"/>
    </source>
</evidence>
<evidence type="ECO:0000259" key="5">
    <source>
        <dbReference type="Pfam" id="PF02731"/>
    </source>
</evidence>
<dbReference type="Proteomes" id="UP000236544">
    <property type="component" value="Unassembled WGS sequence"/>
</dbReference>
<feature type="region of interest" description="Disordered" evidence="4">
    <location>
        <begin position="416"/>
        <end position="451"/>
    </location>
</feature>
<protein>
    <recommendedName>
        <fullName evidence="2 3">Pre-mRNA-processing protein 45</fullName>
    </recommendedName>
</protein>
<dbReference type="GO" id="GO:0005681">
    <property type="term" value="C:spliceosomal complex"/>
    <property type="evidence" value="ECO:0007669"/>
    <property type="project" value="UniProtKB-UniRule"/>
</dbReference>
<gene>
    <name evidence="6" type="ORF">LAQU0_S01e14884g</name>
</gene>
<reference evidence="7" key="1">
    <citation type="submission" date="2015-10" db="EMBL/GenBank/DDBJ databases">
        <authorList>
            <person name="Devillers H."/>
        </authorList>
    </citation>
    <scope>NUCLEOTIDE SEQUENCE [LARGE SCALE GENOMIC DNA]</scope>
</reference>
<dbReference type="PANTHER" id="PTHR12096">
    <property type="entry name" value="NUCLEAR PROTEIN SKIP-RELATED"/>
    <property type="match status" value="1"/>
</dbReference>
<accession>A0A0P1KM72</accession>
<keyword evidence="3" id="KW-0507">mRNA processing</keyword>
<dbReference type="AlphaFoldDB" id="A0A0P1KM72"/>
<sequence length="451" mass="50880">MSDSKPLSVLLPPPKHALVVPDRPKNDFKDLVDLLKETDNRRETLTTAESLQENSVTFESFLPLRHKYPDLTIPPVSPSDIQKTYERTKAVFDKILAQKLQPQGTGAVGTANQSSIKTIEYQPPDQNSEVRHLKIVDQQLDPLQPKLFKTKKVVAPSTDEPFAPVLRKSDDATPQLTKDERDKWNIPSAISSWKNPNGYTINLDRRIASDGRYSKESLGPHEINEGHMKLSEALDAAERKAREEVSIRADAKRMLAEQDVREKEEKLRMIAIRAREDHKKDAHSRSDVRASDMAAIQRQGDQRERLNQIRKDLQRSKMSTAERLRALAAGQGREVSDKVILGAAAASDTADIQYDSRLFTKAAKARGQLSSDQVYDNPLFVQEGINTMYRPNFSRSTDIQAQDAAGTIESKVQFELANGKRDREGPVEFTNAENTEQLEEGEGSMKRRREE</sequence>
<keyword evidence="3" id="KW-0508">mRNA splicing</keyword>
<dbReference type="Pfam" id="PF02731">
    <property type="entry name" value="SKIP_SNW"/>
    <property type="match status" value="1"/>
</dbReference>
<comment type="similarity">
    <text evidence="1 3">Belongs to the SNW family.</text>
</comment>
<comment type="function">
    <text evidence="3">Involved in pre-mRNA splicing.</text>
</comment>
<feature type="region of interest" description="Disordered" evidence="4">
    <location>
        <begin position="276"/>
        <end position="302"/>
    </location>
</feature>
<feature type="domain" description="SKI-interacting protein SKIP SNW" evidence="5">
    <location>
        <begin position="119"/>
        <end position="277"/>
    </location>
</feature>
<evidence type="ECO:0000256" key="1">
    <source>
        <dbReference type="ARBA" id="ARBA00010197"/>
    </source>
</evidence>
<evidence type="ECO:0000256" key="4">
    <source>
        <dbReference type="SAM" id="MobiDB-lite"/>
    </source>
</evidence>
<evidence type="ECO:0000313" key="7">
    <source>
        <dbReference type="Proteomes" id="UP000236544"/>
    </source>
</evidence>